<dbReference type="Proteomes" id="UP000071561">
    <property type="component" value="Chromosome"/>
</dbReference>
<gene>
    <name evidence="1" type="ORF">AY601_3270</name>
</gene>
<protein>
    <recommendedName>
        <fullName evidence="3">DUF4595 domain-containing protein</fullName>
    </recommendedName>
</protein>
<keyword evidence="2" id="KW-1185">Reference proteome</keyword>
<dbReference type="CDD" id="cd12871">
    <property type="entry name" value="Bacuni_01323_like"/>
    <property type="match status" value="1"/>
</dbReference>
<dbReference type="PROSITE" id="PS51257">
    <property type="entry name" value="PROKAR_LIPOPROTEIN"/>
    <property type="match status" value="1"/>
</dbReference>
<dbReference type="OrthoDB" id="769749at2"/>
<evidence type="ECO:0000313" key="1">
    <source>
        <dbReference type="EMBL" id="AMQ00141.1"/>
    </source>
</evidence>
<dbReference type="AlphaFoldDB" id="A0A127VG22"/>
<name>A0A127VG22_9SPHI</name>
<accession>A0A127VG22</accession>
<dbReference type="KEGG" id="pcm:AY601_3270"/>
<dbReference type="PATRIC" id="fig|188932.3.peg.3405"/>
<dbReference type="EMBL" id="CP014504">
    <property type="protein sequence ID" value="AMQ00141.1"/>
    <property type="molecule type" value="Genomic_DNA"/>
</dbReference>
<organism evidence="1 2">
    <name type="scientific">Pedobacter cryoconitis</name>
    <dbReference type="NCBI Taxonomy" id="188932"/>
    <lineage>
        <taxon>Bacteria</taxon>
        <taxon>Pseudomonadati</taxon>
        <taxon>Bacteroidota</taxon>
        <taxon>Sphingobacteriia</taxon>
        <taxon>Sphingobacteriales</taxon>
        <taxon>Sphingobacteriaceae</taxon>
        <taxon>Pedobacter</taxon>
    </lineage>
</organism>
<dbReference type="Gene3D" id="2.180.10.10">
    <property type="entry name" value="RHS repeat-associated core"/>
    <property type="match status" value="1"/>
</dbReference>
<reference evidence="1 2" key="1">
    <citation type="submission" date="2016-03" db="EMBL/GenBank/DDBJ databases">
        <title>Complete genome sequence of Pedobacter cryoconitis PAMC 27485.</title>
        <authorList>
            <person name="Lee J."/>
            <person name="Kim O.-S."/>
        </authorList>
    </citation>
    <scope>NUCLEOTIDE SEQUENCE [LARGE SCALE GENOMIC DNA]</scope>
    <source>
        <strain evidence="1 2">PAMC 27485</strain>
    </source>
</reference>
<sequence>MKKLLLLISVTALFVASCTKDEKDPEIELPPVKVDGCVLKETNYTILNVGGPGPKGKITYTYDSKARVVTAKYGDSLNLYSYSTDQIILKKANGATTTYKLDAGGRIVKETYSDNISIKDYTYNPEGYLIMEVLKKGETYLKTEYLYTAGNLKSKLQNGEQVLSIAYKDELSQKNFIDEGINALPLFYYGILRPYFGKASKNLPDYTVLGLSYYQNYAYKKDDKGNIINVDYLTKYSFGYNSDMKYECN</sequence>
<proteinExistence type="predicted"/>
<dbReference type="RefSeq" id="WP_157287966.1">
    <property type="nucleotide sequence ID" value="NZ_CP014504.1"/>
</dbReference>
<evidence type="ECO:0000313" key="2">
    <source>
        <dbReference type="Proteomes" id="UP000071561"/>
    </source>
</evidence>
<evidence type="ECO:0008006" key="3">
    <source>
        <dbReference type="Google" id="ProtNLM"/>
    </source>
</evidence>